<reference evidence="3" key="1">
    <citation type="journal article" date="2020" name="New Phytol.">
        <title>Comparative genomics reveals dynamic genome evolution in host specialist ectomycorrhizal fungi.</title>
        <authorList>
            <person name="Lofgren L.A."/>
            <person name="Nguyen N.H."/>
            <person name="Vilgalys R."/>
            <person name="Ruytinx J."/>
            <person name="Liao H.L."/>
            <person name="Branco S."/>
            <person name="Kuo A."/>
            <person name="LaButti K."/>
            <person name="Lipzen A."/>
            <person name="Andreopoulos W."/>
            <person name="Pangilinan J."/>
            <person name="Riley R."/>
            <person name="Hundley H."/>
            <person name="Na H."/>
            <person name="Barry K."/>
            <person name="Grigoriev I.V."/>
            <person name="Stajich J.E."/>
            <person name="Kennedy P.G."/>
        </authorList>
    </citation>
    <scope>NUCLEOTIDE SEQUENCE</scope>
    <source>
        <strain evidence="3">MN1</strain>
    </source>
</reference>
<feature type="compositionally biased region" description="Basic residues" evidence="2">
    <location>
        <begin position="175"/>
        <end position="191"/>
    </location>
</feature>
<keyword evidence="4" id="KW-1185">Reference proteome</keyword>
<dbReference type="OrthoDB" id="21643at2759"/>
<evidence type="ECO:0000256" key="1">
    <source>
        <dbReference type="ARBA" id="ARBA00022884"/>
    </source>
</evidence>
<feature type="region of interest" description="Disordered" evidence="2">
    <location>
        <begin position="332"/>
        <end position="400"/>
    </location>
</feature>
<name>A0A9P7EGX1_9AGAM</name>
<dbReference type="EMBL" id="JABBWG010000007">
    <property type="protein sequence ID" value="KAG1820982.1"/>
    <property type="molecule type" value="Genomic_DNA"/>
</dbReference>
<dbReference type="RefSeq" id="XP_041196049.1">
    <property type="nucleotide sequence ID" value="XM_041334950.1"/>
</dbReference>
<evidence type="ECO:0000313" key="3">
    <source>
        <dbReference type="EMBL" id="KAG1820982.1"/>
    </source>
</evidence>
<dbReference type="Proteomes" id="UP000807769">
    <property type="component" value="Unassembled WGS sequence"/>
</dbReference>
<feature type="compositionally biased region" description="Basic and acidic residues" evidence="2">
    <location>
        <begin position="332"/>
        <end position="342"/>
    </location>
</feature>
<feature type="compositionally biased region" description="Basic and acidic residues" evidence="2">
    <location>
        <begin position="360"/>
        <end position="371"/>
    </location>
</feature>
<feature type="region of interest" description="Disordered" evidence="2">
    <location>
        <begin position="153"/>
        <end position="196"/>
    </location>
</feature>
<proteinExistence type="predicted"/>
<comment type="caution">
    <text evidence="3">The sequence shown here is derived from an EMBL/GenBank/DDBJ whole genome shotgun (WGS) entry which is preliminary data.</text>
</comment>
<gene>
    <name evidence="3" type="ORF">BJ212DRAFT_1336723</name>
</gene>
<feature type="region of interest" description="Disordered" evidence="2">
    <location>
        <begin position="228"/>
        <end position="287"/>
    </location>
</feature>
<feature type="compositionally biased region" description="Acidic residues" evidence="2">
    <location>
        <begin position="238"/>
        <end position="257"/>
    </location>
</feature>
<organism evidence="3 4">
    <name type="scientific">Suillus subaureus</name>
    <dbReference type="NCBI Taxonomy" id="48587"/>
    <lineage>
        <taxon>Eukaryota</taxon>
        <taxon>Fungi</taxon>
        <taxon>Dikarya</taxon>
        <taxon>Basidiomycota</taxon>
        <taxon>Agaricomycotina</taxon>
        <taxon>Agaricomycetes</taxon>
        <taxon>Agaricomycetidae</taxon>
        <taxon>Boletales</taxon>
        <taxon>Suillineae</taxon>
        <taxon>Suillaceae</taxon>
        <taxon>Suillus</taxon>
    </lineage>
</organism>
<dbReference type="GO" id="GO:0003723">
    <property type="term" value="F:RNA binding"/>
    <property type="evidence" value="ECO:0007669"/>
    <property type="project" value="UniProtKB-KW"/>
</dbReference>
<protein>
    <recommendedName>
        <fullName evidence="5">RRM domain-containing protein</fullName>
    </recommendedName>
</protein>
<evidence type="ECO:0000256" key="2">
    <source>
        <dbReference type="SAM" id="MobiDB-lite"/>
    </source>
</evidence>
<feature type="compositionally biased region" description="Polar residues" evidence="2">
    <location>
        <begin position="372"/>
        <end position="397"/>
    </location>
</feature>
<evidence type="ECO:0008006" key="5">
    <source>
        <dbReference type="Google" id="ProtNLM"/>
    </source>
</evidence>
<dbReference type="PANTHER" id="PTHR48029:SF1">
    <property type="entry name" value="NUCLEOLAR PROTEIN 8"/>
    <property type="match status" value="1"/>
</dbReference>
<dbReference type="PANTHER" id="PTHR48029">
    <property type="entry name" value="NUCLEOLAR PROTEIN 8"/>
    <property type="match status" value="1"/>
</dbReference>
<dbReference type="GeneID" id="64628967"/>
<sequence length="548" mass="60659">MSTETITKRLHISGLTTPAITPADLAKRLGTFGRVISLDGFGKLDALGQPRPFGYATIEGHKTDLARCVNVLSGTVWKGAKLRIGDAKPDFRERLASIPSPPHKKRRANSKVGIHAPDMSLVTPETARTRGGWRVTEMGRVVRIMRMRPEKPLEPPRVLTSAGNKKYDKDGKLVTGKRKKRVKLPPTRTRRRTIDPTRWDSTHLKGIWLDAEVAGAVDLAEHAGGPVIPRKRRAEVSENSDSEQDTESPSSDDEDDHESLSLPVPKSTVSPLSPPELLPLPTARSPVTEAVTEAIPSLAQEKLTSLAFLRSLFGDGDEGWGGQESLSDIEDARLGGKGKAREPQTGTRMNVDEGEIEIEEVSHAKYKDTKMGSDTTVSPLNSQSRPTFTSKPSAQDQKQTKLKDLFAPREEEAGFSLLSHLDLDFEEEDILGISDLPHPSQPHHALPHIVSVPHEQPQAHPTLDSSFPFFFPLPPTLRSRSSIRNTPRDIFSLFPHGGKEEDKNEEPFSCTQTTSEIHSQWEAQKGALTREWKARWREASKGKRGRDE</sequence>
<evidence type="ECO:0000313" key="4">
    <source>
        <dbReference type="Proteomes" id="UP000807769"/>
    </source>
</evidence>
<dbReference type="AlphaFoldDB" id="A0A9P7EGX1"/>
<keyword evidence="1" id="KW-0694">RNA-binding</keyword>
<accession>A0A9P7EGX1</accession>